<keyword evidence="1" id="KW-0472">Membrane</keyword>
<feature type="transmembrane region" description="Helical" evidence="1">
    <location>
        <begin position="6"/>
        <end position="30"/>
    </location>
</feature>
<dbReference type="PANTHER" id="PTHR31302">
    <property type="entry name" value="TRANSMEMBRANE PROTEIN WITH METALLOPHOSPHOESTERASE DOMAIN-RELATED"/>
    <property type="match status" value="1"/>
</dbReference>
<proteinExistence type="predicted"/>
<protein>
    <submittedName>
        <fullName evidence="3">Metallophosphoesterase</fullName>
    </submittedName>
</protein>
<keyword evidence="1" id="KW-0812">Transmembrane</keyword>
<gene>
    <name evidence="3" type="ORF">H8698_02305</name>
</gene>
<sequence>MAQRTIVIRTWIVVVFSIFLVCLIVFFCNLMNNRHVRLTKYRFASEDLPKEFDGFKVMVISDYHNSRFYDQIGDYMKQTEPDLILLTGDLTELPDNKINNLEKLIERVPENTQVMAVSGNHESESTRYDYIVHTLREWNVQVLENEATDVWRGDQHIKIIGLKDPGNATRKIGESKIEEMKWFVNGCLYDDADCFSILACHRANLYPFFKDLNTNLMLSGHLHGGIVRLPGLGGMVGENMELHPDYTYGEYDEGHTKMIVSRGCDYNLLKMRVFNGPEVLLVTLRSER</sequence>
<dbReference type="EMBL" id="JACRSU010000001">
    <property type="protein sequence ID" value="MBC8539807.1"/>
    <property type="molecule type" value="Genomic_DNA"/>
</dbReference>
<dbReference type="InterPro" id="IPR004843">
    <property type="entry name" value="Calcineurin-like_PHP"/>
</dbReference>
<evidence type="ECO:0000313" key="4">
    <source>
        <dbReference type="Proteomes" id="UP000611762"/>
    </source>
</evidence>
<name>A0A926HTR4_9FIRM</name>
<feature type="domain" description="Calcineurin-like phosphoesterase" evidence="2">
    <location>
        <begin position="55"/>
        <end position="224"/>
    </location>
</feature>
<dbReference type="GO" id="GO:0016787">
    <property type="term" value="F:hydrolase activity"/>
    <property type="evidence" value="ECO:0007669"/>
    <property type="project" value="InterPro"/>
</dbReference>
<evidence type="ECO:0000256" key="1">
    <source>
        <dbReference type="SAM" id="Phobius"/>
    </source>
</evidence>
<dbReference type="SUPFAM" id="SSF56300">
    <property type="entry name" value="Metallo-dependent phosphatases"/>
    <property type="match status" value="1"/>
</dbReference>
<evidence type="ECO:0000313" key="3">
    <source>
        <dbReference type="EMBL" id="MBC8539807.1"/>
    </source>
</evidence>
<dbReference type="PANTHER" id="PTHR31302:SF0">
    <property type="entry name" value="TRANSMEMBRANE PROTEIN WITH METALLOPHOSPHOESTERASE DOMAIN"/>
    <property type="match status" value="1"/>
</dbReference>
<dbReference type="Proteomes" id="UP000611762">
    <property type="component" value="Unassembled WGS sequence"/>
</dbReference>
<dbReference type="AlphaFoldDB" id="A0A926HTR4"/>
<dbReference type="RefSeq" id="WP_249311004.1">
    <property type="nucleotide sequence ID" value="NZ_JACRSU010000001.1"/>
</dbReference>
<accession>A0A926HTR4</accession>
<comment type="caution">
    <text evidence="3">The sequence shown here is derived from an EMBL/GenBank/DDBJ whole genome shotgun (WGS) entry which is preliminary data.</text>
</comment>
<reference evidence="3" key="1">
    <citation type="submission" date="2020-08" db="EMBL/GenBank/DDBJ databases">
        <title>Genome public.</title>
        <authorList>
            <person name="Liu C."/>
            <person name="Sun Q."/>
        </authorList>
    </citation>
    <scope>NUCLEOTIDE SEQUENCE</scope>
    <source>
        <strain evidence="3">H8</strain>
    </source>
</reference>
<dbReference type="InterPro" id="IPR029052">
    <property type="entry name" value="Metallo-depent_PP-like"/>
</dbReference>
<evidence type="ECO:0000259" key="2">
    <source>
        <dbReference type="Pfam" id="PF00149"/>
    </source>
</evidence>
<dbReference type="Gene3D" id="3.60.21.10">
    <property type="match status" value="1"/>
</dbReference>
<keyword evidence="1" id="KW-1133">Transmembrane helix</keyword>
<dbReference type="Pfam" id="PF00149">
    <property type="entry name" value="Metallophos"/>
    <property type="match status" value="1"/>
</dbReference>
<keyword evidence="4" id="KW-1185">Reference proteome</keyword>
<dbReference type="InterPro" id="IPR051158">
    <property type="entry name" value="Metallophosphoesterase_sf"/>
</dbReference>
<organism evidence="3 4">
    <name type="scientific">Congzhengia minquanensis</name>
    <dbReference type="NCBI Taxonomy" id="2763657"/>
    <lineage>
        <taxon>Bacteria</taxon>
        <taxon>Bacillati</taxon>
        <taxon>Bacillota</taxon>
        <taxon>Clostridia</taxon>
        <taxon>Eubacteriales</taxon>
        <taxon>Oscillospiraceae</taxon>
        <taxon>Congzhengia</taxon>
    </lineage>
</organism>